<proteinExistence type="predicted"/>
<dbReference type="Gene3D" id="1.25.40.10">
    <property type="entry name" value="Tetratricopeptide repeat domain"/>
    <property type="match status" value="2"/>
</dbReference>
<dbReference type="SUPFAM" id="SSF48452">
    <property type="entry name" value="TPR-like"/>
    <property type="match status" value="1"/>
</dbReference>
<dbReference type="PROSITE" id="PS00108">
    <property type="entry name" value="PROTEIN_KINASE_ST"/>
    <property type="match status" value="1"/>
</dbReference>
<evidence type="ECO:0000256" key="5">
    <source>
        <dbReference type="ARBA" id="ARBA00022840"/>
    </source>
</evidence>
<evidence type="ECO:0000259" key="8">
    <source>
        <dbReference type="PROSITE" id="PS50011"/>
    </source>
</evidence>
<dbReference type="Pfam" id="PF00069">
    <property type="entry name" value="Pkinase"/>
    <property type="match status" value="1"/>
</dbReference>
<feature type="region of interest" description="Disordered" evidence="7">
    <location>
        <begin position="377"/>
        <end position="402"/>
    </location>
</feature>
<dbReference type="PROSITE" id="PS50011">
    <property type="entry name" value="PROTEIN_KINASE_DOM"/>
    <property type="match status" value="1"/>
</dbReference>
<dbReference type="SMART" id="SM00220">
    <property type="entry name" value="S_TKc"/>
    <property type="match status" value="1"/>
</dbReference>
<comment type="caution">
    <text evidence="9">The sequence shown here is derived from an EMBL/GenBank/DDBJ whole genome shotgun (WGS) entry which is preliminary data.</text>
</comment>
<dbReference type="EMBL" id="DVGZ01000116">
    <property type="protein sequence ID" value="HIR48115.1"/>
    <property type="molecule type" value="Genomic_DNA"/>
</dbReference>
<reference evidence="9" key="1">
    <citation type="submission" date="2020-10" db="EMBL/GenBank/DDBJ databases">
        <authorList>
            <person name="Gilroy R."/>
        </authorList>
    </citation>
    <scope>NUCLEOTIDE SEQUENCE</scope>
    <source>
        <strain evidence="9">ChiSxjej1B13-7958</strain>
    </source>
</reference>
<dbReference type="GO" id="GO:0004674">
    <property type="term" value="F:protein serine/threonine kinase activity"/>
    <property type="evidence" value="ECO:0007669"/>
    <property type="project" value="UniProtKB-EC"/>
</dbReference>
<dbReference type="PANTHER" id="PTHR43289">
    <property type="entry name" value="MITOGEN-ACTIVATED PROTEIN KINASE KINASE KINASE 20-RELATED"/>
    <property type="match status" value="1"/>
</dbReference>
<dbReference type="PROSITE" id="PS00107">
    <property type="entry name" value="PROTEIN_KINASE_ATP"/>
    <property type="match status" value="1"/>
</dbReference>
<keyword evidence="3 6" id="KW-0547">Nucleotide-binding</keyword>
<dbReference type="Proteomes" id="UP000824242">
    <property type="component" value="Unassembled WGS sequence"/>
</dbReference>
<feature type="domain" description="Protein kinase" evidence="8">
    <location>
        <begin position="15"/>
        <end position="304"/>
    </location>
</feature>
<evidence type="ECO:0000256" key="7">
    <source>
        <dbReference type="SAM" id="MobiDB-lite"/>
    </source>
</evidence>
<dbReference type="SUPFAM" id="SSF56112">
    <property type="entry name" value="Protein kinase-like (PK-like)"/>
    <property type="match status" value="1"/>
</dbReference>
<evidence type="ECO:0000256" key="6">
    <source>
        <dbReference type="PROSITE-ProRule" id="PRU10141"/>
    </source>
</evidence>
<dbReference type="Gene3D" id="3.30.200.20">
    <property type="entry name" value="Phosphorylase Kinase, domain 1"/>
    <property type="match status" value="1"/>
</dbReference>
<gene>
    <name evidence="9" type="ORF">IAB89_10770</name>
</gene>
<feature type="region of interest" description="Disordered" evidence="7">
    <location>
        <begin position="331"/>
        <end position="359"/>
    </location>
</feature>
<dbReference type="CDD" id="cd14014">
    <property type="entry name" value="STKc_PknB_like"/>
    <property type="match status" value="1"/>
</dbReference>
<evidence type="ECO:0000256" key="2">
    <source>
        <dbReference type="ARBA" id="ARBA00022679"/>
    </source>
</evidence>
<keyword evidence="5 6" id="KW-0067">ATP-binding</keyword>
<feature type="binding site" evidence="6">
    <location>
        <position position="46"/>
    </location>
    <ligand>
        <name>ATP</name>
        <dbReference type="ChEBI" id="CHEBI:30616"/>
    </ligand>
</feature>
<dbReference type="InterPro" id="IPR011009">
    <property type="entry name" value="Kinase-like_dom_sf"/>
</dbReference>
<dbReference type="InterPro" id="IPR000719">
    <property type="entry name" value="Prot_kinase_dom"/>
</dbReference>
<sequence length="807" mass="89043">MQERMQPGAVVFGNWTIHHKLGEGSFGQVFELRREDFGETYRAALKVISVPQSQAELEAAFEEGMTAAQAEEYFYSVVEDVVREFAIMARLKGTANVVGYEDHQVIRHTQGIGWDILIRMELLTPLLPYAYAHPFARRDVIRLGIDVCKALELCQKYNVIHRDVKPENIFVSENGDFKLGDFGIARSIDRTVSGLSKKGTFNFMAPEVYRGEAYGFSVDLYSLGLVLYRLLNRNRLPFLPAPPEPIAYRQREQALALRMGGKALPVPVHAQGRLGEIILKACAFDPNDRYESPSRMRADLEAILYEEQDAALIYPDGDELTLSENQYLPTASSREISLPKEENTSPVFGGGQESSFQPNENTDATVHIFSHAAESKTDSGTVSVFHSPSDPPKTPSSKQEKKRAKPALLAGVAAAVVIAAAAGLFVWNSSRVQQENEQTYLALMKEGTALCSDAPEQAAEKFLAAQSLRPDAPEPYLSYAYTLYLCGEYESCISYIENDLALGKSYDETVQSELAAILGAAYFEQEDYAAAASFFRLSTAGGDITIDEMRDYAVSLGRLGDVDAADKVLEEMRTAGASGELLDYVQAETDLAKGSYSEAEHGFLFVLESTQDRVLQARSLRSLAELYLACAALDVSGSSPIAAPAEAGAAYLAQAMVRYNQSENAILQDLLGRLYYEAGQINENNESFFQAASAFRQAISLGAGTEAVYVRLFFCDYEAARFSEAQQTLTEFETAFPQSYLPHALRGLAYIAEENEKPQAERDYSSVQAEYEAAGERLRSGDDPAYYQQLGTLLEQLKKGGWLSFVL</sequence>
<evidence type="ECO:0000313" key="10">
    <source>
        <dbReference type="Proteomes" id="UP000824242"/>
    </source>
</evidence>
<keyword evidence="4 9" id="KW-0418">Kinase</keyword>
<keyword evidence="2" id="KW-0808">Transferase</keyword>
<evidence type="ECO:0000256" key="4">
    <source>
        <dbReference type="ARBA" id="ARBA00022777"/>
    </source>
</evidence>
<dbReference type="InterPro" id="IPR017441">
    <property type="entry name" value="Protein_kinase_ATP_BS"/>
</dbReference>
<protein>
    <recommendedName>
        <fullName evidence="1">non-specific serine/threonine protein kinase</fullName>
        <ecNumber evidence="1">2.7.11.1</ecNumber>
    </recommendedName>
</protein>
<name>A0A9D1AR54_9FIRM</name>
<evidence type="ECO:0000256" key="3">
    <source>
        <dbReference type="ARBA" id="ARBA00022741"/>
    </source>
</evidence>
<evidence type="ECO:0000313" key="9">
    <source>
        <dbReference type="EMBL" id="HIR48115.1"/>
    </source>
</evidence>
<dbReference type="PANTHER" id="PTHR43289:SF6">
    <property type="entry name" value="SERINE_THREONINE-PROTEIN KINASE NEKL-3"/>
    <property type="match status" value="1"/>
</dbReference>
<dbReference type="InterPro" id="IPR008271">
    <property type="entry name" value="Ser/Thr_kinase_AS"/>
</dbReference>
<dbReference type="AlphaFoldDB" id="A0A9D1AR54"/>
<reference evidence="9" key="2">
    <citation type="journal article" date="2021" name="PeerJ">
        <title>Extensive microbial diversity within the chicken gut microbiome revealed by metagenomics and culture.</title>
        <authorList>
            <person name="Gilroy R."/>
            <person name="Ravi A."/>
            <person name="Getino M."/>
            <person name="Pursley I."/>
            <person name="Horton D.L."/>
            <person name="Alikhan N.F."/>
            <person name="Baker D."/>
            <person name="Gharbi K."/>
            <person name="Hall N."/>
            <person name="Watson M."/>
            <person name="Adriaenssens E.M."/>
            <person name="Foster-Nyarko E."/>
            <person name="Jarju S."/>
            <person name="Secka A."/>
            <person name="Antonio M."/>
            <person name="Oren A."/>
            <person name="Chaudhuri R.R."/>
            <person name="La Ragione R."/>
            <person name="Hildebrand F."/>
            <person name="Pallen M.J."/>
        </authorList>
    </citation>
    <scope>NUCLEOTIDE SEQUENCE</scope>
    <source>
        <strain evidence="9">ChiSxjej1B13-7958</strain>
    </source>
</reference>
<dbReference type="EC" id="2.7.11.1" evidence="1"/>
<evidence type="ECO:0000256" key="1">
    <source>
        <dbReference type="ARBA" id="ARBA00012513"/>
    </source>
</evidence>
<accession>A0A9D1AR54</accession>
<dbReference type="Gene3D" id="1.10.510.10">
    <property type="entry name" value="Transferase(Phosphotransferase) domain 1"/>
    <property type="match status" value="1"/>
</dbReference>
<organism evidence="9 10">
    <name type="scientific">Candidatus Caccousia avicola</name>
    <dbReference type="NCBI Taxonomy" id="2840721"/>
    <lineage>
        <taxon>Bacteria</taxon>
        <taxon>Bacillati</taxon>
        <taxon>Bacillota</taxon>
        <taxon>Clostridia</taxon>
        <taxon>Eubacteriales</taxon>
        <taxon>Oscillospiraceae</taxon>
        <taxon>Oscillospiraceae incertae sedis</taxon>
        <taxon>Candidatus Caccousia</taxon>
    </lineage>
</organism>
<dbReference type="InterPro" id="IPR011990">
    <property type="entry name" value="TPR-like_helical_dom_sf"/>
</dbReference>
<dbReference type="GO" id="GO:0005524">
    <property type="term" value="F:ATP binding"/>
    <property type="evidence" value="ECO:0007669"/>
    <property type="project" value="UniProtKB-UniRule"/>
</dbReference>